<gene>
    <name evidence="3" type="ORF">SLS62_005336</name>
</gene>
<dbReference type="GO" id="GO:0016491">
    <property type="term" value="F:oxidoreductase activity"/>
    <property type="evidence" value="ECO:0007669"/>
    <property type="project" value="UniProtKB-KW"/>
</dbReference>
<keyword evidence="1" id="KW-0560">Oxidoreductase</keyword>
<evidence type="ECO:0000313" key="4">
    <source>
        <dbReference type="Proteomes" id="UP001320420"/>
    </source>
</evidence>
<dbReference type="InterPro" id="IPR020471">
    <property type="entry name" value="AKR"/>
</dbReference>
<dbReference type="Pfam" id="PF00248">
    <property type="entry name" value="Aldo_ket_red"/>
    <property type="match status" value="1"/>
</dbReference>
<dbReference type="AlphaFoldDB" id="A0AAN9UPF0"/>
<dbReference type="InterPro" id="IPR018170">
    <property type="entry name" value="Aldo/ket_reductase_CS"/>
</dbReference>
<evidence type="ECO:0000259" key="2">
    <source>
        <dbReference type="Pfam" id="PF00248"/>
    </source>
</evidence>
<evidence type="ECO:0000256" key="1">
    <source>
        <dbReference type="ARBA" id="ARBA00023002"/>
    </source>
</evidence>
<dbReference type="InterPro" id="IPR023210">
    <property type="entry name" value="NADP_OxRdtase_dom"/>
</dbReference>
<proteinExistence type="predicted"/>
<dbReference type="CDD" id="cd19075">
    <property type="entry name" value="AKR_AKR7A1-5"/>
    <property type="match status" value="1"/>
</dbReference>
<reference evidence="3 4" key="1">
    <citation type="submission" date="2024-02" db="EMBL/GenBank/DDBJ databases">
        <title>De novo assembly and annotation of 12 fungi associated with fruit tree decline syndrome in Ontario, Canada.</title>
        <authorList>
            <person name="Sulman M."/>
            <person name="Ellouze W."/>
            <person name="Ilyukhin E."/>
        </authorList>
    </citation>
    <scope>NUCLEOTIDE SEQUENCE [LARGE SCALE GENOMIC DNA]</scope>
    <source>
        <strain evidence="3 4">M11/M66-122</strain>
    </source>
</reference>
<dbReference type="PANTHER" id="PTHR43364:SF4">
    <property type="entry name" value="NAD(P)-LINKED OXIDOREDUCTASE SUPERFAMILY PROTEIN"/>
    <property type="match status" value="1"/>
</dbReference>
<organism evidence="3 4">
    <name type="scientific">Diatrype stigma</name>
    <dbReference type="NCBI Taxonomy" id="117547"/>
    <lineage>
        <taxon>Eukaryota</taxon>
        <taxon>Fungi</taxon>
        <taxon>Dikarya</taxon>
        <taxon>Ascomycota</taxon>
        <taxon>Pezizomycotina</taxon>
        <taxon>Sordariomycetes</taxon>
        <taxon>Xylariomycetidae</taxon>
        <taxon>Xylariales</taxon>
        <taxon>Diatrypaceae</taxon>
        <taxon>Diatrype</taxon>
    </lineage>
</organism>
<dbReference type="PRINTS" id="PR00069">
    <property type="entry name" value="ALDKETRDTASE"/>
</dbReference>
<dbReference type="Proteomes" id="UP001320420">
    <property type="component" value="Unassembled WGS sequence"/>
</dbReference>
<dbReference type="PANTHER" id="PTHR43364">
    <property type="entry name" value="NADH-SPECIFIC METHYLGLYOXAL REDUCTASE-RELATED"/>
    <property type="match status" value="1"/>
</dbReference>
<sequence>MPDKKPRIILGLMGFGPEGAPGARISSLDDFKRALDLFQKRGYRDVDTARIYIGGQQEAFTREAGWKERGLSIATKLWTALPAGSHKPDVLTETFETSLKELGTDSVDILYLHVPDRSVPFADTLEAMDKLYRAGKFRRLGLSNYASFEVAEIVMTCQHNGWVRPTVYQAIYNCVHRGIEKELIPTCRRYGITVDIYSPTGGGFLTGQIKSKDDDPQEGRYAPGPMSSLLRSRYFQDGIVAGAQLIREAAEKHGLQPLEVAMRWLVHHSALKVRDGDDGIIVAGSTLKQIEDNLDWLEKGPLPDDLVDVLERAWKVAKADADPYWRFTLEYGYDTQEVLFGPGSK</sequence>
<dbReference type="InterPro" id="IPR050523">
    <property type="entry name" value="AKR_Detox_Biosynth"/>
</dbReference>
<dbReference type="InterPro" id="IPR036812">
    <property type="entry name" value="NAD(P)_OxRdtase_dom_sf"/>
</dbReference>
<dbReference type="PROSITE" id="PS00062">
    <property type="entry name" value="ALDOKETO_REDUCTASE_2"/>
    <property type="match status" value="1"/>
</dbReference>
<dbReference type="Gene3D" id="3.20.20.100">
    <property type="entry name" value="NADP-dependent oxidoreductase domain"/>
    <property type="match status" value="1"/>
</dbReference>
<name>A0AAN9UPF0_9PEZI</name>
<accession>A0AAN9UPF0</accession>
<comment type="caution">
    <text evidence="3">The sequence shown here is derived from an EMBL/GenBank/DDBJ whole genome shotgun (WGS) entry which is preliminary data.</text>
</comment>
<dbReference type="EMBL" id="JAKJXP020000035">
    <property type="protein sequence ID" value="KAK7752784.1"/>
    <property type="molecule type" value="Genomic_DNA"/>
</dbReference>
<evidence type="ECO:0000313" key="3">
    <source>
        <dbReference type="EMBL" id="KAK7752784.1"/>
    </source>
</evidence>
<keyword evidence="4" id="KW-1185">Reference proteome</keyword>
<feature type="domain" description="NADP-dependent oxidoreductase" evidence="2">
    <location>
        <begin position="7"/>
        <end position="313"/>
    </location>
</feature>
<protein>
    <recommendedName>
        <fullName evidence="2">NADP-dependent oxidoreductase domain-containing protein</fullName>
    </recommendedName>
</protein>
<dbReference type="SUPFAM" id="SSF51430">
    <property type="entry name" value="NAD(P)-linked oxidoreductase"/>
    <property type="match status" value="1"/>
</dbReference>